<feature type="region of interest" description="Disordered" evidence="1">
    <location>
        <begin position="423"/>
        <end position="442"/>
    </location>
</feature>
<feature type="domain" description="Integrase zinc-binding" evidence="2">
    <location>
        <begin position="123"/>
        <end position="173"/>
    </location>
</feature>
<gene>
    <name evidence="3" type="ORF">INT45_001964</name>
</gene>
<comment type="caution">
    <text evidence="3">The sequence shown here is derived from an EMBL/GenBank/DDBJ whole genome shotgun (WGS) entry which is preliminary data.</text>
</comment>
<dbReference type="Proteomes" id="UP000646827">
    <property type="component" value="Unassembled WGS sequence"/>
</dbReference>
<feature type="region of interest" description="Disordered" evidence="1">
    <location>
        <begin position="278"/>
        <end position="356"/>
    </location>
</feature>
<proteinExistence type="predicted"/>
<reference evidence="3 4" key="1">
    <citation type="submission" date="2020-12" db="EMBL/GenBank/DDBJ databases">
        <title>Metabolic potential, ecology and presence of endohyphal bacteria is reflected in genomic diversity of Mucoromycotina.</title>
        <authorList>
            <person name="Muszewska A."/>
            <person name="Okrasinska A."/>
            <person name="Steczkiewicz K."/>
            <person name="Drgas O."/>
            <person name="Orlowska M."/>
            <person name="Perlinska-Lenart U."/>
            <person name="Aleksandrzak-Piekarczyk T."/>
            <person name="Szatraj K."/>
            <person name="Zielenkiewicz U."/>
            <person name="Pilsyk S."/>
            <person name="Malc E."/>
            <person name="Mieczkowski P."/>
            <person name="Kruszewska J.S."/>
            <person name="Biernat P."/>
            <person name="Pawlowska J."/>
        </authorList>
    </citation>
    <scope>NUCLEOTIDE SEQUENCE [LARGE SCALE GENOMIC DNA]</scope>
    <source>
        <strain evidence="3 4">CBS 142.35</strain>
    </source>
</reference>
<dbReference type="AlphaFoldDB" id="A0A8H7S814"/>
<feature type="compositionally biased region" description="Low complexity" evidence="1">
    <location>
        <begin position="426"/>
        <end position="436"/>
    </location>
</feature>
<feature type="region of interest" description="Disordered" evidence="1">
    <location>
        <begin position="222"/>
        <end position="262"/>
    </location>
</feature>
<name>A0A8H7S814_9FUNG</name>
<organism evidence="3 4">
    <name type="scientific">Circinella minor</name>
    <dbReference type="NCBI Taxonomy" id="1195481"/>
    <lineage>
        <taxon>Eukaryota</taxon>
        <taxon>Fungi</taxon>
        <taxon>Fungi incertae sedis</taxon>
        <taxon>Mucoromycota</taxon>
        <taxon>Mucoromycotina</taxon>
        <taxon>Mucoromycetes</taxon>
        <taxon>Mucorales</taxon>
        <taxon>Lichtheimiaceae</taxon>
        <taxon>Circinella</taxon>
    </lineage>
</organism>
<feature type="compositionally biased region" description="Polar residues" evidence="1">
    <location>
        <begin position="224"/>
        <end position="242"/>
    </location>
</feature>
<feature type="region of interest" description="Disordered" evidence="1">
    <location>
        <begin position="1"/>
        <end position="43"/>
    </location>
</feature>
<dbReference type="Gene3D" id="1.10.340.70">
    <property type="match status" value="1"/>
</dbReference>
<evidence type="ECO:0000313" key="4">
    <source>
        <dbReference type="Proteomes" id="UP000646827"/>
    </source>
</evidence>
<dbReference type="Pfam" id="PF17921">
    <property type="entry name" value="Integrase_H2C2"/>
    <property type="match status" value="1"/>
</dbReference>
<sequence>MNSPLHPSAQPPFTGYGFESGRFFPQQSTPPDEPFDDENQLPTPGEFDAIVDDYLNNLSPKKRDKALVDQQRYQLIQQVLKDPRNTAISTAQFRFWVKKMFQLQPGTIDLVCHDSKPVAMKEQIYSILVRAHRDAHHGGRDKTSALVRRTFSWIPKELVARFVRHCPYCITRRNGGQSPGVFAHKSASRLRYTGRHSFGGFDANTAAVAAAAAAATAPPILCTPSMQEDSDISSSGPPSTENGYDASPQYVSSTSSPPRRGFLYDRDEEELLRSYQYGSSSSPLQRINSQHPLVSGFSPRHILTGHNQHHSNNNNNNHTNHHHSHSQHHHQSQQYHHPQSQPPQQTQQSAPQSPMFYHSPSSYMSYYYPNVLGIAPCDNNNDNNNNGPSFLRTPGAGETADILAHQEDHQSYHLSAPSTNHFMPYTSNDDTTNSTTILPAYD</sequence>
<evidence type="ECO:0000259" key="2">
    <source>
        <dbReference type="Pfam" id="PF17921"/>
    </source>
</evidence>
<evidence type="ECO:0000313" key="3">
    <source>
        <dbReference type="EMBL" id="KAG2223830.1"/>
    </source>
</evidence>
<feature type="compositionally biased region" description="Basic residues" evidence="1">
    <location>
        <begin position="319"/>
        <end position="331"/>
    </location>
</feature>
<protein>
    <recommendedName>
        <fullName evidence="2">Integrase zinc-binding domain-containing protein</fullName>
    </recommendedName>
</protein>
<feature type="compositionally biased region" description="Polar residues" evidence="1">
    <location>
        <begin position="278"/>
        <end position="292"/>
    </location>
</feature>
<feature type="compositionally biased region" description="Low complexity" evidence="1">
    <location>
        <begin position="332"/>
        <end position="356"/>
    </location>
</feature>
<dbReference type="EMBL" id="JAEPRB010000054">
    <property type="protein sequence ID" value="KAG2223830.1"/>
    <property type="molecule type" value="Genomic_DNA"/>
</dbReference>
<keyword evidence="4" id="KW-1185">Reference proteome</keyword>
<evidence type="ECO:0000256" key="1">
    <source>
        <dbReference type="SAM" id="MobiDB-lite"/>
    </source>
</evidence>
<accession>A0A8H7S814</accession>
<dbReference type="InterPro" id="IPR041588">
    <property type="entry name" value="Integrase_H2C2"/>
</dbReference>
<dbReference type="OrthoDB" id="2499658at2759"/>